<name>K9YVT6_DACS8</name>
<dbReference type="GO" id="GO:0015658">
    <property type="term" value="F:branched-chain amino acid transmembrane transporter activity"/>
    <property type="evidence" value="ECO:0007669"/>
    <property type="project" value="InterPro"/>
</dbReference>
<organism evidence="7 8">
    <name type="scientific">Dactylococcopsis salina (strain PCC 8305)</name>
    <name type="common">Myxobactron salinum</name>
    <dbReference type="NCBI Taxonomy" id="13035"/>
    <lineage>
        <taxon>Bacteria</taxon>
        <taxon>Bacillati</taxon>
        <taxon>Cyanobacteriota</taxon>
        <taxon>Cyanophyceae</taxon>
        <taxon>Nodosilineales</taxon>
        <taxon>Cymatolegaceae</taxon>
        <taxon>Dactylococcopsis</taxon>
    </lineage>
</organism>
<protein>
    <submittedName>
        <fullName evidence="7">ABC-type branched-chain amino acid transport system, permease component</fullName>
    </submittedName>
</protein>
<feature type="transmembrane region" description="Helical" evidence="6">
    <location>
        <begin position="250"/>
        <end position="273"/>
    </location>
</feature>
<keyword evidence="4 6" id="KW-1133">Transmembrane helix</keyword>
<evidence type="ECO:0000313" key="8">
    <source>
        <dbReference type="Proteomes" id="UP000010482"/>
    </source>
</evidence>
<feature type="transmembrane region" description="Helical" evidence="6">
    <location>
        <begin position="335"/>
        <end position="353"/>
    </location>
</feature>
<dbReference type="RefSeq" id="WP_015230032.1">
    <property type="nucleotide sequence ID" value="NC_019780.1"/>
</dbReference>
<keyword evidence="3 6" id="KW-0812">Transmembrane</keyword>
<dbReference type="GO" id="GO:0005886">
    <property type="term" value="C:plasma membrane"/>
    <property type="evidence" value="ECO:0007669"/>
    <property type="project" value="UniProtKB-SubCell"/>
</dbReference>
<feature type="transmembrane region" description="Helical" evidence="6">
    <location>
        <begin position="86"/>
        <end position="103"/>
    </location>
</feature>
<feature type="transmembrane region" description="Helical" evidence="6">
    <location>
        <begin position="170"/>
        <end position="197"/>
    </location>
</feature>
<evidence type="ECO:0000256" key="5">
    <source>
        <dbReference type="ARBA" id="ARBA00023136"/>
    </source>
</evidence>
<feature type="transmembrane region" description="Helical" evidence="6">
    <location>
        <begin position="57"/>
        <end position="77"/>
    </location>
</feature>
<dbReference type="EMBL" id="CP003944">
    <property type="protein sequence ID" value="AFZ51041.1"/>
    <property type="molecule type" value="Genomic_DNA"/>
</dbReference>
<evidence type="ECO:0000313" key="7">
    <source>
        <dbReference type="EMBL" id="AFZ51041.1"/>
    </source>
</evidence>
<dbReference type="Pfam" id="PF02653">
    <property type="entry name" value="BPD_transp_2"/>
    <property type="match status" value="1"/>
</dbReference>
<keyword evidence="8" id="KW-1185">Reference proteome</keyword>
<evidence type="ECO:0000256" key="4">
    <source>
        <dbReference type="ARBA" id="ARBA00022989"/>
    </source>
</evidence>
<evidence type="ECO:0000256" key="2">
    <source>
        <dbReference type="ARBA" id="ARBA00022475"/>
    </source>
</evidence>
<accession>K9YVT6</accession>
<evidence type="ECO:0000256" key="3">
    <source>
        <dbReference type="ARBA" id="ARBA00022692"/>
    </source>
</evidence>
<dbReference type="STRING" id="13035.Dacsa_2445"/>
<feature type="transmembrane region" description="Helical" evidence="6">
    <location>
        <begin position="289"/>
        <end position="314"/>
    </location>
</feature>
<dbReference type="eggNOG" id="COG4177">
    <property type="taxonomic scope" value="Bacteria"/>
</dbReference>
<dbReference type="CDD" id="cd06581">
    <property type="entry name" value="TM_PBP1_LivM_like"/>
    <property type="match status" value="1"/>
</dbReference>
<feature type="transmembrane region" description="Helical" evidence="6">
    <location>
        <begin position="203"/>
        <end position="220"/>
    </location>
</feature>
<comment type="subcellular location">
    <subcellularLocation>
        <location evidence="1">Cell membrane</location>
        <topology evidence="1">Multi-pass membrane protein</topology>
    </subcellularLocation>
</comment>
<dbReference type="OrthoDB" id="9789927at2"/>
<dbReference type="KEGG" id="dsl:Dacsa_2445"/>
<keyword evidence="2" id="KW-1003">Cell membrane</keyword>
<dbReference type="HOGENOM" id="CLU_031365_1_0_3"/>
<evidence type="ECO:0000256" key="6">
    <source>
        <dbReference type="SAM" id="Phobius"/>
    </source>
</evidence>
<keyword evidence="5 6" id="KW-0472">Membrane</keyword>
<dbReference type="PATRIC" id="fig|13035.3.peg.2780"/>
<evidence type="ECO:0000256" key="1">
    <source>
        <dbReference type="ARBA" id="ARBA00004651"/>
    </source>
</evidence>
<feature type="transmembrane region" description="Helical" evidence="6">
    <location>
        <begin position="6"/>
        <end position="24"/>
    </location>
</feature>
<dbReference type="InterPro" id="IPR001851">
    <property type="entry name" value="ABC_transp_permease"/>
</dbReference>
<proteinExistence type="predicted"/>
<dbReference type="InterPro" id="IPR043428">
    <property type="entry name" value="LivM-like"/>
</dbReference>
<feature type="transmembrane region" description="Helical" evidence="6">
    <location>
        <begin position="129"/>
        <end position="150"/>
    </location>
</feature>
<gene>
    <name evidence="7" type="ORF">Dacsa_2445</name>
</gene>
<feature type="transmembrane region" description="Helical" evidence="6">
    <location>
        <begin position="31"/>
        <end position="51"/>
    </location>
</feature>
<dbReference type="PANTHER" id="PTHR30482:SF10">
    <property type="entry name" value="HIGH-AFFINITY BRANCHED-CHAIN AMINO ACID TRANSPORT PROTEIN BRAE"/>
    <property type="match status" value="1"/>
</dbReference>
<sequence length="369" mass="40901">MVSYFVFLTISTGIFAIFALGLNIQWGYTGLINFGHVAFMTVGAYTTILLSMQGVPLILATIAGSVLAMLLGLLVGLSTLRLREDYLAIVTIGVSELLRMIALNEEWLTRGAYGVQRYPLPLGEFNPNWLSKGTMIFILSAIALFAVWQLRQGLQSEFEHRKQQRGITRFPLDLGFWGVLAVLLGGVVYLNGVIALIDYDYKSGLMLLILIVLTVFYAIVESLARSPWGRVLKAIREDEQVPRALGKDVFWYKLQAFMLGGAIAGIAGAFYAWQLTTIYPSNFQPLISFYAWTIVVLGGAGNNAGVLLGTVIFWTYDSLTRFVLPQLNWIDDARLGAFRILVIGLILMILMVSRPQGILGKKEELTLGR</sequence>
<dbReference type="PANTHER" id="PTHR30482">
    <property type="entry name" value="HIGH-AFFINITY BRANCHED-CHAIN AMINO ACID TRANSPORT SYSTEM PERMEASE"/>
    <property type="match status" value="1"/>
</dbReference>
<dbReference type="Proteomes" id="UP000010482">
    <property type="component" value="Chromosome"/>
</dbReference>
<reference evidence="7" key="1">
    <citation type="submission" date="2012-04" db="EMBL/GenBank/DDBJ databases">
        <title>Finished genome of Dactylococcopsis salina PCC 8305.</title>
        <authorList>
            <consortium name="US DOE Joint Genome Institute"/>
            <person name="Gugger M."/>
            <person name="Coursin T."/>
            <person name="Rippka R."/>
            <person name="Tandeau De Marsac N."/>
            <person name="Huntemann M."/>
            <person name="Wei C.-L."/>
            <person name="Han J."/>
            <person name="Detter J.C."/>
            <person name="Han C."/>
            <person name="Tapia R."/>
            <person name="Daligault H."/>
            <person name="Chen A."/>
            <person name="Krypides N."/>
            <person name="Mavromatis K."/>
            <person name="Markowitz V."/>
            <person name="Szeto E."/>
            <person name="Ivanova N."/>
            <person name="Ovchinnikova G."/>
            <person name="Pagani I."/>
            <person name="Pati A."/>
            <person name="Goodwin L."/>
            <person name="Peters L."/>
            <person name="Pitluck S."/>
            <person name="Woyke T."/>
            <person name="Kerfeld C."/>
        </authorList>
    </citation>
    <scope>NUCLEOTIDE SEQUENCE [LARGE SCALE GENOMIC DNA]</scope>
    <source>
        <strain evidence="7">PCC 8305</strain>
    </source>
</reference>
<dbReference type="AlphaFoldDB" id="K9YVT6"/>